<dbReference type="Pfam" id="PF08281">
    <property type="entry name" value="Sigma70_r4_2"/>
    <property type="match status" value="1"/>
</dbReference>
<dbReference type="InterPro" id="IPR013324">
    <property type="entry name" value="RNA_pol_sigma_r3/r4-like"/>
</dbReference>
<dbReference type="SUPFAM" id="SSF88946">
    <property type="entry name" value="Sigma2 domain of RNA polymerase sigma factors"/>
    <property type="match status" value="1"/>
</dbReference>
<dbReference type="InterPro" id="IPR013249">
    <property type="entry name" value="RNA_pol_sigma70_r4_t2"/>
</dbReference>
<dbReference type="GO" id="GO:0006352">
    <property type="term" value="P:DNA-templated transcription initiation"/>
    <property type="evidence" value="ECO:0007669"/>
    <property type="project" value="InterPro"/>
</dbReference>
<evidence type="ECO:0000313" key="8">
    <source>
        <dbReference type="Proteomes" id="UP000823894"/>
    </source>
</evidence>
<comment type="similarity">
    <text evidence="1">Belongs to the sigma-70 factor family. ECF subfamily.</text>
</comment>
<feature type="domain" description="RNA polymerase sigma-70 region 2" evidence="5">
    <location>
        <begin position="10"/>
        <end position="76"/>
    </location>
</feature>
<dbReference type="PANTHER" id="PTHR43133">
    <property type="entry name" value="RNA POLYMERASE ECF-TYPE SIGMA FACTO"/>
    <property type="match status" value="1"/>
</dbReference>
<dbReference type="InterPro" id="IPR014284">
    <property type="entry name" value="RNA_pol_sigma-70_dom"/>
</dbReference>
<sequence>MPADDLLERMIRDYGDALLRTCYLYLKDYHLAEDAVQETFIKAMKHYGGFRQRSNEKTWLTRIAINCCKNMMRKKWYRQEREELDGTASLDTEDAIDELIEKSCVSQEIMQLDPDDREILILFYYQELTLKEIASVIGRSENASMQRLSRARKRLKKILEGLL</sequence>
<dbReference type="Gene3D" id="1.10.1740.10">
    <property type="match status" value="1"/>
</dbReference>
<dbReference type="NCBIfam" id="TIGR02937">
    <property type="entry name" value="sigma70-ECF"/>
    <property type="match status" value="1"/>
</dbReference>
<accession>A0A9D2SVX2</accession>
<dbReference type="GO" id="GO:0016987">
    <property type="term" value="F:sigma factor activity"/>
    <property type="evidence" value="ECO:0007669"/>
    <property type="project" value="UniProtKB-KW"/>
</dbReference>
<name>A0A9D2SVX2_9FIRM</name>
<dbReference type="CDD" id="cd06171">
    <property type="entry name" value="Sigma70_r4"/>
    <property type="match status" value="1"/>
</dbReference>
<dbReference type="InterPro" id="IPR039425">
    <property type="entry name" value="RNA_pol_sigma-70-like"/>
</dbReference>
<evidence type="ECO:0000313" key="7">
    <source>
        <dbReference type="EMBL" id="HJC37738.1"/>
    </source>
</evidence>
<feature type="domain" description="RNA polymerase sigma factor 70 region 4 type 2" evidence="6">
    <location>
        <begin position="104"/>
        <end position="155"/>
    </location>
</feature>
<keyword evidence="2" id="KW-0805">Transcription regulation</keyword>
<evidence type="ECO:0000256" key="4">
    <source>
        <dbReference type="ARBA" id="ARBA00023163"/>
    </source>
</evidence>
<evidence type="ECO:0000259" key="5">
    <source>
        <dbReference type="Pfam" id="PF04542"/>
    </source>
</evidence>
<keyword evidence="4" id="KW-0804">Transcription</keyword>
<reference evidence="7" key="2">
    <citation type="submission" date="2021-04" db="EMBL/GenBank/DDBJ databases">
        <authorList>
            <person name="Gilroy R."/>
        </authorList>
    </citation>
    <scope>NUCLEOTIDE SEQUENCE</scope>
    <source>
        <strain evidence="7">ChiGjej1B1-1692</strain>
    </source>
</reference>
<gene>
    <name evidence="7" type="ORF">H9757_01530</name>
</gene>
<evidence type="ECO:0000256" key="3">
    <source>
        <dbReference type="ARBA" id="ARBA00023082"/>
    </source>
</evidence>
<dbReference type="AlphaFoldDB" id="A0A9D2SVX2"/>
<comment type="caution">
    <text evidence="7">The sequence shown here is derived from an EMBL/GenBank/DDBJ whole genome shotgun (WGS) entry which is preliminary data.</text>
</comment>
<dbReference type="InterPro" id="IPR007627">
    <property type="entry name" value="RNA_pol_sigma70_r2"/>
</dbReference>
<evidence type="ECO:0000256" key="2">
    <source>
        <dbReference type="ARBA" id="ARBA00023015"/>
    </source>
</evidence>
<protein>
    <submittedName>
        <fullName evidence="7">Sigma-70 family RNA polymerase sigma factor</fullName>
    </submittedName>
</protein>
<proteinExistence type="inferred from homology"/>
<dbReference type="GO" id="GO:0003677">
    <property type="term" value="F:DNA binding"/>
    <property type="evidence" value="ECO:0007669"/>
    <property type="project" value="InterPro"/>
</dbReference>
<evidence type="ECO:0000259" key="6">
    <source>
        <dbReference type="Pfam" id="PF08281"/>
    </source>
</evidence>
<dbReference type="Proteomes" id="UP000823894">
    <property type="component" value="Unassembled WGS sequence"/>
</dbReference>
<dbReference type="Pfam" id="PF04542">
    <property type="entry name" value="Sigma70_r2"/>
    <property type="match status" value="1"/>
</dbReference>
<dbReference type="InterPro" id="IPR036388">
    <property type="entry name" value="WH-like_DNA-bd_sf"/>
</dbReference>
<dbReference type="SUPFAM" id="SSF88659">
    <property type="entry name" value="Sigma3 and sigma4 domains of RNA polymerase sigma factors"/>
    <property type="match status" value="1"/>
</dbReference>
<dbReference type="InterPro" id="IPR013325">
    <property type="entry name" value="RNA_pol_sigma_r2"/>
</dbReference>
<dbReference type="EMBL" id="DWWK01000017">
    <property type="protein sequence ID" value="HJC37738.1"/>
    <property type="molecule type" value="Genomic_DNA"/>
</dbReference>
<evidence type="ECO:0000256" key="1">
    <source>
        <dbReference type="ARBA" id="ARBA00010641"/>
    </source>
</evidence>
<keyword evidence="3" id="KW-0731">Sigma factor</keyword>
<organism evidence="7 8">
    <name type="scientific">Candidatus Mediterraneibacter faecigallinarum</name>
    <dbReference type="NCBI Taxonomy" id="2838669"/>
    <lineage>
        <taxon>Bacteria</taxon>
        <taxon>Bacillati</taxon>
        <taxon>Bacillota</taxon>
        <taxon>Clostridia</taxon>
        <taxon>Lachnospirales</taxon>
        <taxon>Lachnospiraceae</taxon>
        <taxon>Mediterraneibacter</taxon>
    </lineage>
</organism>
<dbReference type="Gene3D" id="1.10.10.10">
    <property type="entry name" value="Winged helix-like DNA-binding domain superfamily/Winged helix DNA-binding domain"/>
    <property type="match status" value="1"/>
</dbReference>
<reference evidence="7" key="1">
    <citation type="journal article" date="2021" name="PeerJ">
        <title>Extensive microbial diversity within the chicken gut microbiome revealed by metagenomics and culture.</title>
        <authorList>
            <person name="Gilroy R."/>
            <person name="Ravi A."/>
            <person name="Getino M."/>
            <person name="Pursley I."/>
            <person name="Horton D.L."/>
            <person name="Alikhan N.F."/>
            <person name="Baker D."/>
            <person name="Gharbi K."/>
            <person name="Hall N."/>
            <person name="Watson M."/>
            <person name="Adriaenssens E.M."/>
            <person name="Foster-Nyarko E."/>
            <person name="Jarju S."/>
            <person name="Secka A."/>
            <person name="Antonio M."/>
            <person name="Oren A."/>
            <person name="Chaudhuri R.R."/>
            <person name="La Ragione R."/>
            <person name="Hildebrand F."/>
            <person name="Pallen M.J."/>
        </authorList>
    </citation>
    <scope>NUCLEOTIDE SEQUENCE</scope>
    <source>
        <strain evidence="7">ChiGjej1B1-1692</strain>
    </source>
</reference>
<dbReference type="PANTHER" id="PTHR43133:SF51">
    <property type="entry name" value="RNA POLYMERASE SIGMA FACTOR"/>
    <property type="match status" value="1"/>
</dbReference>